<evidence type="ECO:0000313" key="2">
    <source>
        <dbReference type="Proteomes" id="UP001497525"/>
    </source>
</evidence>
<dbReference type="Proteomes" id="UP001497525">
    <property type="component" value="Unassembled WGS sequence"/>
</dbReference>
<protein>
    <submittedName>
        <fullName evidence="1">Uncharacterized protein</fullName>
    </submittedName>
</protein>
<dbReference type="EMBL" id="CAXLJL010000157">
    <property type="protein sequence ID" value="CAL5133714.1"/>
    <property type="molecule type" value="Genomic_DNA"/>
</dbReference>
<sequence length="108" mass="12052">MDKLLAELYDSSSVSGSTIVGGHHHDVIVVQGVSTADLTSRDIKVLTKLQDHVASECLFMSDQLLHELRTRDKLLDRLQKKYDQITAILDAAFCISEDLHSQKQEACI</sequence>
<comment type="caution">
    <text evidence="1">The sequence shown here is derived from an EMBL/GenBank/DDBJ whole genome shotgun (WGS) entry which is preliminary data.</text>
</comment>
<reference evidence="1" key="1">
    <citation type="submission" date="2024-06" db="EMBL/GenBank/DDBJ databases">
        <authorList>
            <person name="Liu X."/>
            <person name="Lenzi L."/>
            <person name="Haldenby T S."/>
            <person name="Uol C."/>
        </authorList>
    </citation>
    <scope>NUCLEOTIDE SEQUENCE</scope>
</reference>
<evidence type="ECO:0000313" key="1">
    <source>
        <dbReference type="EMBL" id="CAL5133714.1"/>
    </source>
</evidence>
<gene>
    <name evidence="1" type="ORF">CDAUBV1_LOCUS6962</name>
</gene>
<name>A0AAV2TC56_CALDB</name>
<organism evidence="1 2">
    <name type="scientific">Calicophoron daubneyi</name>
    <name type="common">Rumen fluke</name>
    <name type="synonym">Paramphistomum daubneyi</name>
    <dbReference type="NCBI Taxonomy" id="300641"/>
    <lineage>
        <taxon>Eukaryota</taxon>
        <taxon>Metazoa</taxon>
        <taxon>Spiralia</taxon>
        <taxon>Lophotrochozoa</taxon>
        <taxon>Platyhelminthes</taxon>
        <taxon>Trematoda</taxon>
        <taxon>Digenea</taxon>
        <taxon>Plagiorchiida</taxon>
        <taxon>Pronocephalata</taxon>
        <taxon>Paramphistomoidea</taxon>
        <taxon>Paramphistomidae</taxon>
        <taxon>Calicophoron</taxon>
    </lineage>
</organism>
<proteinExistence type="predicted"/>
<accession>A0AAV2TC56</accession>
<dbReference type="AlphaFoldDB" id="A0AAV2TC56"/>